<dbReference type="InterPro" id="IPR036523">
    <property type="entry name" value="SurE-like_sf"/>
</dbReference>
<evidence type="ECO:0000256" key="4">
    <source>
        <dbReference type="ARBA" id="ARBA00011062"/>
    </source>
</evidence>
<keyword evidence="8 9" id="KW-0378">Hydrolase</keyword>
<keyword evidence="6 9" id="KW-0479">Metal-binding</keyword>
<dbReference type="Proteomes" id="UP000028542">
    <property type="component" value="Unassembled WGS sequence"/>
</dbReference>
<dbReference type="GO" id="GO:0008254">
    <property type="term" value="F:3'-nucleotidase activity"/>
    <property type="evidence" value="ECO:0007669"/>
    <property type="project" value="TreeGrafter"/>
</dbReference>
<dbReference type="Gene3D" id="3.40.1210.10">
    <property type="entry name" value="Survival protein SurE-like phosphatase/nucleotidase"/>
    <property type="match status" value="1"/>
</dbReference>
<dbReference type="eggNOG" id="COG0496">
    <property type="taxonomic scope" value="Bacteria"/>
</dbReference>
<comment type="catalytic activity">
    <reaction evidence="1 9">
        <text>a ribonucleoside 5'-phosphate + H2O = a ribonucleoside + phosphate</text>
        <dbReference type="Rhea" id="RHEA:12484"/>
        <dbReference type="ChEBI" id="CHEBI:15377"/>
        <dbReference type="ChEBI" id="CHEBI:18254"/>
        <dbReference type="ChEBI" id="CHEBI:43474"/>
        <dbReference type="ChEBI" id="CHEBI:58043"/>
        <dbReference type="EC" id="3.1.3.5"/>
    </reaction>
</comment>
<evidence type="ECO:0000313" key="11">
    <source>
        <dbReference type="EMBL" id="KEZ84789.1"/>
    </source>
</evidence>
<evidence type="ECO:0000256" key="7">
    <source>
        <dbReference type="ARBA" id="ARBA00022741"/>
    </source>
</evidence>
<evidence type="ECO:0000259" key="10">
    <source>
        <dbReference type="Pfam" id="PF01975"/>
    </source>
</evidence>
<dbReference type="GO" id="GO:0046872">
    <property type="term" value="F:metal ion binding"/>
    <property type="evidence" value="ECO:0007669"/>
    <property type="project" value="UniProtKB-UniRule"/>
</dbReference>
<dbReference type="PANTHER" id="PTHR30457:SF12">
    <property type="entry name" value="5'_3'-NUCLEOTIDASE SURE"/>
    <property type="match status" value="1"/>
</dbReference>
<dbReference type="SUPFAM" id="SSF64167">
    <property type="entry name" value="SurE-like"/>
    <property type="match status" value="1"/>
</dbReference>
<organism evidence="11 12">
    <name type="scientific">Clostridium sulfidigenes</name>
    <dbReference type="NCBI Taxonomy" id="318464"/>
    <lineage>
        <taxon>Bacteria</taxon>
        <taxon>Bacillati</taxon>
        <taxon>Bacillota</taxon>
        <taxon>Clostridia</taxon>
        <taxon>Eubacteriales</taxon>
        <taxon>Clostridiaceae</taxon>
        <taxon>Clostridium</taxon>
    </lineage>
</organism>
<sequence length="249" mass="26976">MNILITNDDGITAKGIQIIARRLQNSHNILVVAPDSQKSASSHSITLMNPLIVKKEKIEGIDAPCFSVSGTPVDCTKIAITTIASEKIDIVVSGINDGFNLGTDVIYSGTVSAAVEGALNNTPAIALSCDGNEESYEIAADYAEKILNKIRSEKIGNTVLNVNIPSISKDKLKGLKVCKIGERNYNNVYVEVEKSDDNVVYKITGAPDDAMQDNTDVDMIKEGYITVTPLHYDLTNFNLITKVENILEK</sequence>
<feature type="binding site" evidence="9">
    <location>
        <position position="96"/>
    </location>
    <ligand>
        <name>a divalent metal cation</name>
        <dbReference type="ChEBI" id="CHEBI:60240"/>
    </ligand>
</feature>
<evidence type="ECO:0000313" key="12">
    <source>
        <dbReference type="Proteomes" id="UP000028542"/>
    </source>
</evidence>
<dbReference type="FunFam" id="3.40.1210.10:FF:000001">
    <property type="entry name" value="5'/3'-nucleotidase SurE"/>
    <property type="match status" value="1"/>
</dbReference>
<dbReference type="GO" id="GO:0000166">
    <property type="term" value="F:nucleotide binding"/>
    <property type="evidence" value="ECO:0007669"/>
    <property type="project" value="UniProtKB-KW"/>
</dbReference>
<gene>
    <name evidence="9" type="primary">surE</name>
    <name evidence="11" type="ORF">IO99_18610</name>
</gene>
<dbReference type="PANTHER" id="PTHR30457">
    <property type="entry name" value="5'-NUCLEOTIDASE SURE"/>
    <property type="match status" value="1"/>
</dbReference>
<feature type="binding site" evidence="9">
    <location>
        <position position="8"/>
    </location>
    <ligand>
        <name>a divalent metal cation</name>
        <dbReference type="ChEBI" id="CHEBI:60240"/>
    </ligand>
</feature>
<dbReference type="Pfam" id="PF01975">
    <property type="entry name" value="SurE"/>
    <property type="match status" value="1"/>
</dbReference>
<dbReference type="NCBIfam" id="NF010543">
    <property type="entry name" value="PRK13933.1"/>
    <property type="match status" value="1"/>
</dbReference>
<reference evidence="11 12" key="1">
    <citation type="submission" date="2014-07" db="EMBL/GenBank/DDBJ databases">
        <title>Draft genome of Clostridium sulfidigenes 113A isolated from sediments associated with methane hydrate from Krishna Godavari basin.</title>
        <authorList>
            <person name="Honkalas V.S."/>
            <person name="Dabir A.P."/>
            <person name="Arora P."/>
            <person name="Dhakephalkar P.K."/>
        </authorList>
    </citation>
    <scope>NUCLEOTIDE SEQUENCE [LARGE SCALE GENOMIC DNA]</scope>
    <source>
        <strain evidence="11 12">113A</strain>
    </source>
</reference>
<comment type="cofactor">
    <cofactor evidence="9">
        <name>a divalent metal cation</name>
        <dbReference type="ChEBI" id="CHEBI:60240"/>
    </cofactor>
    <text evidence="9">Binds 1 divalent metal cation per subunit.</text>
</comment>
<protein>
    <recommendedName>
        <fullName evidence="9">5'-nucleotidase SurE</fullName>
        <ecNumber evidence="9">3.1.3.5</ecNumber>
    </recommendedName>
    <alternativeName>
        <fullName evidence="9">Nucleoside 5'-monophosphate phosphohydrolase</fullName>
    </alternativeName>
</protein>
<evidence type="ECO:0000256" key="6">
    <source>
        <dbReference type="ARBA" id="ARBA00022723"/>
    </source>
</evidence>
<dbReference type="GO" id="GO:0004309">
    <property type="term" value="F:exopolyphosphatase activity"/>
    <property type="evidence" value="ECO:0007669"/>
    <property type="project" value="TreeGrafter"/>
</dbReference>
<evidence type="ECO:0000256" key="9">
    <source>
        <dbReference type="HAMAP-Rule" id="MF_00060"/>
    </source>
</evidence>
<evidence type="ECO:0000256" key="3">
    <source>
        <dbReference type="ARBA" id="ARBA00004496"/>
    </source>
</evidence>
<dbReference type="InterPro" id="IPR002828">
    <property type="entry name" value="SurE-like_Pase/nucleotidase"/>
</dbReference>
<dbReference type="EMBL" id="JPMD01000068">
    <property type="protein sequence ID" value="KEZ84789.1"/>
    <property type="molecule type" value="Genomic_DNA"/>
</dbReference>
<evidence type="ECO:0000256" key="2">
    <source>
        <dbReference type="ARBA" id="ARBA00001946"/>
    </source>
</evidence>
<keyword evidence="5 9" id="KW-0963">Cytoplasm</keyword>
<dbReference type="GO" id="GO:0008253">
    <property type="term" value="F:5'-nucleotidase activity"/>
    <property type="evidence" value="ECO:0007669"/>
    <property type="project" value="UniProtKB-UniRule"/>
</dbReference>
<evidence type="ECO:0000256" key="1">
    <source>
        <dbReference type="ARBA" id="ARBA00000815"/>
    </source>
</evidence>
<comment type="cofactor">
    <cofactor evidence="2">
        <name>Mg(2+)</name>
        <dbReference type="ChEBI" id="CHEBI:18420"/>
    </cofactor>
</comment>
<proteinExistence type="inferred from homology"/>
<comment type="similarity">
    <text evidence="4 9">Belongs to the SurE nucleotidase family.</text>
</comment>
<dbReference type="GO" id="GO:0005737">
    <property type="term" value="C:cytoplasm"/>
    <property type="evidence" value="ECO:0007669"/>
    <property type="project" value="UniProtKB-SubCell"/>
</dbReference>
<dbReference type="AlphaFoldDB" id="A0A084J755"/>
<keyword evidence="7 9" id="KW-0547">Nucleotide-binding</keyword>
<dbReference type="InterPro" id="IPR030048">
    <property type="entry name" value="SurE"/>
</dbReference>
<evidence type="ECO:0000256" key="5">
    <source>
        <dbReference type="ARBA" id="ARBA00022490"/>
    </source>
</evidence>
<accession>A0A084J755</accession>
<keyword evidence="12" id="KW-1185">Reference proteome</keyword>
<comment type="subcellular location">
    <subcellularLocation>
        <location evidence="3 9">Cytoplasm</location>
    </subcellularLocation>
</comment>
<evidence type="ECO:0000256" key="8">
    <source>
        <dbReference type="ARBA" id="ARBA00022801"/>
    </source>
</evidence>
<feature type="binding site" evidence="9">
    <location>
        <position position="39"/>
    </location>
    <ligand>
        <name>a divalent metal cation</name>
        <dbReference type="ChEBI" id="CHEBI:60240"/>
    </ligand>
</feature>
<dbReference type="STRING" id="318464.IO99_18610"/>
<dbReference type="EC" id="3.1.3.5" evidence="9"/>
<feature type="binding site" evidence="9">
    <location>
        <position position="9"/>
    </location>
    <ligand>
        <name>a divalent metal cation</name>
        <dbReference type="ChEBI" id="CHEBI:60240"/>
    </ligand>
</feature>
<name>A0A084J755_9CLOT</name>
<comment type="caution">
    <text evidence="11">The sequence shown here is derived from an EMBL/GenBank/DDBJ whole genome shotgun (WGS) entry which is preliminary data.</text>
</comment>
<dbReference type="HAMAP" id="MF_00060">
    <property type="entry name" value="SurE"/>
    <property type="match status" value="1"/>
</dbReference>
<dbReference type="NCBIfam" id="TIGR00087">
    <property type="entry name" value="surE"/>
    <property type="match status" value="1"/>
</dbReference>
<dbReference type="RefSeq" id="WP_035135853.1">
    <property type="nucleotide sequence ID" value="NZ_JBQHQR010000031.1"/>
</dbReference>
<feature type="domain" description="Survival protein SurE-like phosphatase/nucleotidase" evidence="10">
    <location>
        <begin position="3"/>
        <end position="186"/>
    </location>
</feature>
<comment type="function">
    <text evidence="9">Nucleotidase that shows phosphatase activity on nucleoside 5'-monophosphates.</text>
</comment>